<reference evidence="2" key="1">
    <citation type="submission" date="2013-01" db="EMBL/GenBank/DDBJ databases">
        <title>Draft Genome Sequence of a Mulberry Tree, Morus notabilis C.K. Schneid.</title>
        <authorList>
            <person name="He N."/>
            <person name="Zhao S."/>
        </authorList>
    </citation>
    <scope>NUCLEOTIDE SEQUENCE</scope>
</reference>
<dbReference type="AlphaFoldDB" id="W9SKV7"/>
<dbReference type="EMBL" id="KE346335">
    <property type="protein sequence ID" value="EXC33235.1"/>
    <property type="molecule type" value="Genomic_DNA"/>
</dbReference>
<name>W9SKV7_9ROSA</name>
<gene>
    <name evidence="1" type="ORF">L484_011212</name>
</gene>
<evidence type="ECO:0000313" key="1">
    <source>
        <dbReference type="EMBL" id="EXC33235.1"/>
    </source>
</evidence>
<protein>
    <submittedName>
        <fullName evidence="1">Uncharacterized protein</fullName>
    </submittedName>
</protein>
<sequence length="216" mass="24939">MASPKLVLYSKLLSLVELKLTPYSARMIISLWSSMDDIFSVNIVGRISSLSDILLSIYADEAMILLKSLYLESEFPHGSITYTDNLLGNYKHYFGNFFYDQNYKGPFKETIERKEKEDFRGVIIVPPDQKSRKHNDGDYMLFPPRVEVKSILKTQENQEIDGSDSLDNNNNDKKVQRSALTPRLFLYESEDWIERILGRNTEGIKLYGVSTEDPFV</sequence>
<dbReference type="Proteomes" id="UP000030645">
    <property type="component" value="Unassembled WGS sequence"/>
</dbReference>
<keyword evidence="2" id="KW-1185">Reference proteome</keyword>
<evidence type="ECO:0000313" key="2">
    <source>
        <dbReference type="Proteomes" id="UP000030645"/>
    </source>
</evidence>
<proteinExistence type="predicted"/>
<accession>W9SKV7</accession>
<organism evidence="1 2">
    <name type="scientific">Morus notabilis</name>
    <dbReference type="NCBI Taxonomy" id="981085"/>
    <lineage>
        <taxon>Eukaryota</taxon>
        <taxon>Viridiplantae</taxon>
        <taxon>Streptophyta</taxon>
        <taxon>Embryophyta</taxon>
        <taxon>Tracheophyta</taxon>
        <taxon>Spermatophyta</taxon>
        <taxon>Magnoliopsida</taxon>
        <taxon>eudicotyledons</taxon>
        <taxon>Gunneridae</taxon>
        <taxon>Pentapetalae</taxon>
        <taxon>rosids</taxon>
        <taxon>fabids</taxon>
        <taxon>Rosales</taxon>
        <taxon>Moraceae</taxon>
        <taxon>Moreae</taxon>
        <taxon>Morus</taxon>
    </lineage>
</organism>